<dbReference type="InterPro" id="IPR050706">
    <property type="entry name" value="Cyclic-di-GMP_PDE-like"/>
</dbReference>
<evidence type="ECO:0000256" key="4">
    <source>
        <dbReference type="ARBA" id="ARBA00022636"/>
    </source>
</evidence>
<keyword evidence="3" id="KW-1003">Cell membrane</keyword>
<dbReference type="GO" id="GO:0005886">
    <property type="term" value="C:plasma membrane"/>
    <property type="evidence" value="ECO:0007669"/>
    <property type="project" value="UniProtKB-SubCell"/>
</dbReference>
<dbReference type="PANTHER" id="PTHR33121">
    <property type="entry name" value="CYCLIC DI-GMP PHOSPHODIESTERASE PDEF"/>
    <property type="match status" value="1"/>
</dbReference>
<dbReference type="InterPro" id="IPR035919">
    <property type="entry name" value="EAL_sf"/>
</dbReference>
<evidence type="ECO:0000256" key="1">
    <source>
        <dbReference type="ARBA" id="ARBA00004651"/>
    </source>
</evidence>
<evidence type="ECO:0000256" key="9">
    <source>
        <dbReference type="ARBA" id="ARBA00034290"/>
    </source>
</evidence>
<keyword evidence="4" id="KW-0973">c-di-GMP</keyword>
<evidence type="ECO:0000256" key="6">
    <source>
        <dbReference type="ARBA" id="ARBA00022801"/>
    </source>
</evidence>
<dbReference type="Pfam" id="PF00563">
    <property type="entry name" value="EAL"/>
    <property type="match status" value="1"/>
</dbReference>
<dbReference type="PROSITE" id="PS50883">
    <property type="entry name" value="EAL"/>
    <property type="match status" value="1"/>
</dbReference>
<comment type="subcellular location">
    <subcellularLocation>
        <location evidence="1">Cell membrane</location>
        <topology evidence="1">Multi-pass membrane protein</topology>
    </subcellularLocation>
</comment>
<keyword evidence="8 10" id="KW-0472">Membrane</keyword>
<feature type="transmembrane region" description="Helical" evidence="10">
    <location>
        <begin position="229"/>
        <end position="250"/>
    </location>
</feature>
<dbReference type="Gene3D" id="3.20.20.450">
    <property type="entry name" value="EAL domain"/>
    <property type="match status" value="1"/>
</dbReference>
<organism evidence="12 13">
    <name type="scientific">Raoultella terrigena</name>
    <name type="common">Klebsiella terrigena</name>
    <dbReference type="NCBI Taxonomy" id="577"/>
    <lineage>
        <taxon>Bacteria</taxon>
        <taxon>Pseudomonadati</taxon>
        <taxon>Pseudomonadota</taxon>
        <taxon>Gammaproteobacteria</taxon>
        <taxon>Enterobacterales</taxon>
        <taxon>Enterobacteriaceae</taxon>
        <taxon>Klebsiella/Raoultella group</taxon>
        <taxon>Raoultella</taxon>
    </lineage>
</organism>
<reference evidence="12 13" key="1">
    <citation type="submission" date="2018-12" db="EMBL/GenBank/DDBJ databases">
        <authorList>
            <consortium name="Pathogen Informatics"/>
        </authorList>
    </citation>
    <scope>NUCLEOTIDE SEQUENCE [LARGE SCALE GENOMIC DNA]</scope>
    <source>
        <strain evidence="12 13">NCTC13098</strain>
    </source>
</reference>
<dbReference type="Proteomes" id="UP000274346">
    <property type="component" value="Chromosome"/>
</dbReference>
<dbReference type="PANTHER" id="PTHR33121:SF80">
    <property type="entry name" value="CYCLIC DI-GMP PHOSPHODIESTERASE PDEL"/>
    <property type="match status" value="1"/>
</dbReference>
<dbReference type="SMART" id="SM00052">
    <property type="entry name" value="EAL"/>
    <property type="match status" value="1"/>
</dbReference>
<evidence type="ECO:0000313" key="13">
    <source>
        <dbReference type="Proteomes" id="UP000274346"/>
    </source>
</evidence>
<protein>
    <recommendedName>
        <fullName evidence="2">cyclic-guanylate-specific phosphodiesterase</fullName>
        <ecNumber evidence="2">3.1.4.52</ecNumber>
    </recommendedName>
</protein>
<proteinExistence type="predicted"/>
<name>A0A3P8JVE1_RAOTE</name>
<evidence type="ECO:0000256" key="10">
    <source>
        <dbReference type="SAM" id="Phobius"/>
    </source>
</evidence>
<evidence type="ECO:0000259" key="11">
    <source>
        <dbReference type="PROSITE" id="PS50883"/>
    </source>
</evidence>
<evidence type="ECO:0000313" key="12">
    <source>
        <dbReference type="EMBL" id="VDR27317.1"/>
    </source>
</evidence>
<gene>
    <name evidence="12" type="primary">ycgG_3</name>
    <name evidence="12" type="ORF">NCTC13098_03683</name>
</gene>
<dbReference type="InterPro" id="IPR001633">
    <property type="entry name" value="EAL_dom"/>
</dbReference>
<evidence type="ECO:0000256" key="5">
    <source>
        <dbReference type="ARBA" id="ARBA00022692"/>
    </source>
</evidence>
<evidence type="ECO:0000256" key="7">
    <source>
        <dbReference type="ARBA" id="ARBA00022989"/>
    </source>
</evidence>
<keyword evidence="6" id="KW-0378">Hydrolase</keyword>
<dbReference type="EC" id="3.1.4.52" evidence="2"/>
<keyword evidence="5 10" id="KW-0812">Transmembrane</keyword>
<accession>A0A3P8JVE1</accession>
<dbReference type="AlphaFoldDB" id="A0A3P8JVE1"/>
<dbReference type="CDD" id="cd01948">
    <property type="entry name" value="EAL"/>
    <property type="match status" value="1"/>
</dbReference>
<comment type="catalytic activity">
    <reaction evidence="9">
        <text>3',3'-c-di-GMP + H2O = 5'-phosphoguanylyl(3'-&gt;5')guanosine + H(+)</text>
        <dbReference type="Rhea" id="RHEA:24902"/>
        <dbReference type="ChEBI" id="CHEBI:15377"/>
        <dbReference type="ChEBI" id="CHEBI:15378"/>
        <dbReference type="ChEBI" id="CHEBI:58754"/>
        <dbReference type="ChEBI" id="CHEBI:58805"/>
        <dbReference type="EC" id="3.1.4.52"/>
    </reaction>
</comment>
<keyword evidence="7 10" id="KW-1133">Transmembrane helix</keyword>
<feature type="domain" description="EAL" evidence="11">
    <location>
        <begin position="251"/>
        <end position="505"/>
    </location>
</feature>
<evidence type="ECO:0000256" key="3">
    <source>
        <dbReference type="ARBA" id="ARBA00022475"/>
    </source>
</evidence>
<evidence type="ECO:0000256" key="8">
    <source>
        <dbReference type="ARBA" id="ARBA00023136"/>
    </source>
</evidence>
<dbReference type="Pfam" id="PF12792">
    <property type="entry name" value="CSS-motif"/>
    <property type="match status" value="1"/>
</dbReference>
<dbReference type="GO" id="GO:0071111">
    <property type="term" value="F:cyclic-guanylate-specific phosphodiesterase activity"/>
    <property type="evidence" value="ECO:0007669"/>
    <property type="project" value="UniProtKB-EC"/>
</dbReference>
<dbReference type="SUPFAM" id="SSF141868">
    <property type="entry name" value="EAL domain-like"/>
    <property type="match status" value="1"/>
</dbReference>
<dbReference type="InterPro" id="IPR024744">
    <property type="entry name" value="CSS-motif_dom"/>
</dbReference>
<sequence length="509" mass="56257">MKRLPAYHRPLLLAFFLLAMSVGTALCYLQMQHSLDKDIHSRLKQAISSLDVTLGHAELAAERARGYLGESCGEEVLTGLRTIVATIPDVRTVSMAKRDEIYCTSVFGGKTFSLNQADYPNGSLILMGGNQITPSNSLIVYTLQDRSGNSALIGIDGYYLYNVLRVLDGDSHLYLQVGDLYLDRNGRVSGAAQIATPVALESGQFRYSVIADRGGLAGLATFIHYEQNLFIAIIAVSILLTWLFRSYLGYRGTLEFMLRKAIQHKQLKPYIQPIVAGEQGRIVGGEVLVRWEHPKLGFISPDKFISVAEQTGLIKGVTAICFNEVIRQLREHEALLPEGLYICFNACAANFQDDDIVALCTRFQSQLKGADVRVVLEITERESIENTLQTDAVTGKLRQLGVQFSLDDFGTGHANYSYLQQFKPEFIKVDKVFTSNVGTNEASGLVVKNMVNLARKFNCHIIAEGVENNHQLQVLRSLGIEIFQGYYFSRPVPVNDYIRALGAAPAAGA</sequence>
<dbReference type="EMBL" id="LR131271">
    <property type="protein sequence ID" value="VDR27317.1"/>
    <property type="molecule type" value="Genomic_DNA"/>
</dbReference>
<evidence type="ECO:0000256" key="2">
    <source>
        <dbReference type="ARBA" id="ARBA00012282"/>
    </source>
</evidence>
<dbReference type="KEGG" id="rtg:NCTC13098_03683"/>